<evidence type="ECO:0000259" key="2">
    <source>
        <dbReference type="Pfam" id="PF20906"/>
    </source>
</evidence>
<dbReference type="AlphaFoldDB" id="A0A0L0QLP2"/>
<evidence type="ECO:0000313" key="4">
    <source>
        <dbReference type="Proteomes" id="UP000036780"/>
    </source>
</evidence>
<organism evidence="3 4">
    <name type="scientific">Virgibacillus pantothenticus</name>
    <dbReference type="NCBI Taxonomy" id="1473"/>
    <lineage>
        <taxon>Bacteria</taxon>
        <taxon>Bacillati</taxon>
        <taxon>Bacillota</taxon>
        <taxon>Bacilli</taxon>
        <taxon>Bacillales</taxon>
        <taxon>Bacillaceae</taxon>
        <taxon>Virgibacillus</taxon>
    </lineage>
</organism>
<dbReference type="Gene3D" id="3.40.1610.10">
    <property type="entry name" value="CV3147-like domain"/>
    <property type="match status" value="1"/>
</dbReference>
<dbReference type="GeneID" id="66871505"/>
<name>A0A0L0QLP2_VIRPA</name>
<dbReference type="InterPro" id="IPR010318">
    <property type="entry name" value="S-Me-THD_N"/>
</dbReference>
<dbReference type="PATRIC" id="fig|1473.5.peg.1294"/>
<dbReference type="Gene3D" id="2.40.390.10">
    <property type="entry name" value="CV3147-like"/>
    <property type="match status" value="1"/>
</dbReference>
<dbReference type="InterPro" id="IPR048350">
    <property type="entry name" value="S-Me-THD-like_C"/>
</dbReference>
<evidence type="ECO:0000259" key="1">
    <source>
        <dbReference type="Pfam" id="PF06032"/>
    </source>
</evidence>
<dbReference type="Pfam" id="PF06032">
    <property type="entry name" value="S-Me-THD_N"/>
    <property type="match status" value="1"/>
</dbReference>
<keyword evidence="4" id="KW-1185">Reference proteome</keyword>
<dbReference type="InterPro" id="IPR024071">
    <property type="entry name" value="S-Me-THD_C_sf"/>
</dbReference>
<reference evidence="4" key="1">
    <citation type="submission" date="2015-07" db="EMBL/GenBank/DDBJ databases">
        <title>Fjat-10053 dsm26.</title>
        <authorList>
            <person name="Liu B."/>
            <person name="Wang J."/>
            <person name="Zhu Y."/>
            <person name="Liu G."/>
            <person name="Chen Q."/>
            <person name="Chen Z."/>
            <person name="Lan J."/>
            <person name="Che J."/>
            <person name="Ge C."/>
            <person name="Shi H."/>
            <person name="Pan Z."/>
            <person name="Liu X."/>
        </authorList>
    </citation>
    <scope>NUCLEOTIDE SEQUENCE [LARGE SCALE GENOMIC DNA]</scope>
    <source>
        <strain evidence="4">DSM 26</strain>
    </source>
</reference>
<dbReference type="Pfam" id="PF20906">
    <property type="entry name" value="S-Me-THD_C"/>
    <property type="match status" value="1"/>
</dbReference>
<dbReference type="RefSeq" id="WP_050352022.1">
    <property type="nucleotide sequence ID" value="NZ_CP073011.1"/>
</dbReference>
<proteinExistence type="predicted"/>
<comment type="caution">
    <text evidence="3">The sequence shown here is derived from an EMBL/GenBank/DDBJ whole genome shotgun (WGS) entry which is preliminary data.</text>
</comment>
<gene>
    <name evidence="3" type="ORF">AFK71_13450</name>
</gene>
<dbReference type="InterPro" id="IPR027479">
    <property type="entry name" value="S-Me-THD_N_sf"/>
</dbReference>
<dbReference type="Proteomes" id="UP000036780">
    <property type="component" value="Unassembled WGS sequence"/>
</dbReference>
<feature type="domain" description="S-Me-THD N-terminal" evidence="1">
    <location>
        <begin position="8"/>
        <end position="163"/>
    </location>
</feature>
<evidence type="ECO:0008006" key="5">
    <source>
        <dbReference type="Google" id="ProtNLM"/>
    </source>
</evidence>
<accession>A0A0L0QLP2</accession>
<sequence length="360" mass="39071">MRYLDENAIKNIAVGAAVLGTGGGGDPYIGELMALQAIKEHGPVKMLEVDEVPDDALVVPIGMMGAPTVLFEKAPGENEAKNAFQLMEEHLGREIFATMPIEIGGVNSLLPVAIAARLGLPIINVDGMGRAFPELQMVTFYLDGISNSPLVIADERGNTSILQTIDNHWSERIARNITVQMGGSSTVAQYSMSGKQVKNSGVAKSLTFAEGIGKIIRKSKQNPIQEVLSFTSGYSLFEGKVIDIDRKTSTGFARGIATIEGMNEDKGKTLSLHFQNEFLLATENDKPVCITPDLICLLDNETGQPITTEGLRYGVRCTVIGIACNEKWRTEKGIETVGPRYFGYDLEYIPIEIITSEEVI</sequence>
<dbReference type="SUPFAM" id="SSF160991">
    <property type="entry name" value="CV3147-like"/>
    <property type="match status" value="1"/>
</dbReference>
<evidence type="ECO:0000313" key="3">
    <source>
        <dbReference type="EMBL" id="KNE19486.1"/>
    </source>
</evidence>
<dbReference type="OrthoDB" id="7441206at2"/>
<dbReference type="EMBL" id="LGTO01000007">
    <property type="protein sequence ID" value="KNE19486.1"/>
    <property type="molecule type" value="Genomic_DNA"/>
</dbReference>
<protein>
    <recommendedName>
        <fullName evidence="5">Hydantoinase</fullName>
    </recommendedName>
</protein>
<feature type="domain" description="S-Me-THD-like C-terminal" evidence="2">
    <location>
        <begin position="166"/>
        <end position="351"/>
    </location>
</feature>